<dbReference type="Proteomes" id="UP000824782">
    <property type="component" value="Unassembled WGS sequence"/>
</dbReference>
<protein>
    <submittedName>
        <fullName evidence="1">Uncharacterized protein</fullName>
    </submittedName>
</protein>
<reference evidence="1" key="1">
    <citation type="thesis" date="2020" institute="ProQuest LLC" country="789 East Eisenhower Parkway, Ann Arbor, MI, USA">
        <title>Comparative Genomics and Chromosome Evolution.</title>
        <authorList>
            <person name="Mudd A.B."/>
        </authorList>
    </citation>
    <scope>NUCLEOTIDE SEQUENCE</scope>
    <source>
        <strain evidence="1">237g6f4</strain>
        <tissue evidence="1">Blood</tissue>
    </source>
</reference>
<proteinExistence type="predicted"/>
<accession>A0AAV6YFT8</accession>
<organism evidence="1 2">
    <name type="scientific">Engystomops pustulosus</name>
    <name type="common">Tungara frog</name>
    <name type="synonym">Physalaemus pustulosus</name>
    <dbReference type="NCBI Taxonomy" id="76066"/>
    <lineage>
        <taxon>Eukaryota</taxon>
        <taxon>Metazoa</taxon>
        <taxon>Chordata</taxon>
        <taxon>Craniata</taxon>
        <taxon>Vertebrata</taxon>
        <taxon>Euteleostomi</taxon>
        <taxon>Amphibia</taxon>
        <taxon>Batrachia</taxon>
        <taxon>Anura</taxon>
        <taxon>Neobatrachia</taxon>
        <taxon>Hyloidea</taxon>
        <taxon>Leptodactylidae</taxon>
        <taxon>Leiuperinae</taxon>
        <taxon>Engystomops</taxon>
    </lineage>
</organism>
<dbReference type="EMBL" id="WNYA01050973">
    <property type="protein sequence ID" value="KAG8536067.1"/>
    <property type="molecule type" value="Genomic_DNA"/>
</dbReference>
<gene>
    <name evidence="1" type="ORF">GDO81_027172</name>
</gene>
<keyword evidence="2" id="KW-1185">Reference proteome</keyword>
<dbReference type="AlphaFoldDB" id="A0AAV6YFT8"/>
<name>A0AAV6YFT8_ENGPU</name>
<evidence type="ECO:0000313" key="2">
    <source>
        <dbReference type="Proteomes" id="UP000824782"/>
    </source>
</evidence>
<comment type="caution">
    <text evidence="1">The sequence shown here is derived from an EMBL/GenBank/DDBJ whole genome shotgun (WGS) entry which is preliminary data.</text>
</comment>
<evidence type="ECO:0000313" key="1">
    <source>
        <dbReference type="EMBL" id="KAG8536067.1"/>
    </source>
</evidence>
<sequence>MGRLARASASTPASGPTTCWEEPDTLCQTSSPPLSNALIHCIPPCLILGATSPHPLRLLFFCVSLMSRNHPVTL</sequence>